<evidence type="ECO:0000313" key="4">
    <source>
        <dbReference type="Proteomes" id="UP000070700"/>
    </source>
</evidence>
<dbReference type="RefSeq" id="XP_018073895.1">
    <property type="nucleotide sequence ID" value="XM_018212979.1"/>
</dbReference>
<feature type="transmembrane region" description="Helical" evidence="2">
    <location>
        <begin position="473"/>
        <end position="494"/>
    </location>
</feature>
<dbReference type="OrthoDB" id="3515641at2759"/>
<feature type="compositionally biased region" description="Basic residues" evidence="1">
    <location>
        <begin position="642"/>
        <end position="652"/>
    </location>
</feature>
<dbReference type="InParanoid" id="A0A194XH56"/>
<dbReference type="KEGG" id="psco:LY89DRAFT_667481"/>
<evidence type="ECO:0000313" key="3">
    <source>
        <dbReference type="EMBL" id="KUJ19540.1"/>
    </source>
</evidence>
<reference evidence="3 4" key="1">
    <citation type="submission" date="2015-10" db="EMBL/GenBank/DDBJ databases">
        <title>Full genome of DAOMC 229536 Phialocephala scopiformis, a fungal endophyte of spruce producing the potent anti-insectan compound rugulosin.</title>
        <authorList>
            <consortium name="DOE Joint Genome Institute"/>
            <person name="Walker A.K."/>
            <person name="Frasz S.L."/>
            <person name="Seifert K.A."/>
            <person name="Miller J.D."/>
            <person name="Mondo S.J."/>
            <person name="Labutti K."/>
            <person name="Lipzen A."/>
            <person name="Dockter R."/>
            <person name="Kennedy M."/>
            <person name="Grigoriev I.V."/>
            <person name="Spatafora J.W."/>
        </authorList>
    </citation>
    <scope>NUCLEOTIDE SEQUENCE [LARGE SCALE GENOMIC DNA]</scope>
    <source>
        <strain evidence="3 4">CBS 120377</strain>
    </source>
</reference>
<feature type="region of interest" description="Disordered" evidence="1">
    <location>
        <begin position="634"/>
        <end position="653"/>
    </location>
</feature>
<organism evidence="3 4">
    <name type="scientific">Mollisia scopiformis</name>
    <name type="common">Conifer needle endophyte fungus</name>
    <name type="synonym">Phialocephala scopiformis</name>
    <dbReference type="NCBI Taxonomy" id="149040"/>
    <lineage>
        <taxon>Eukaryota</taxon>
        <taxon>Fungi</taxon>
        <taxon>Dikarya</taxon>
        <taxon>Ascomycota</taxon>
        <taxon>Pezizomycotina</taxon>
        <taxon>Leotiomycetes</taxon>
        <taxon>Helotiales</taxon>
        <taxon>Mollisiaceae</taxon>
        <taxon>Mollisia</taxon>
    </lineage>
</organism>
<feature type="transmembrane region" description="Helical" evidence="2">
    <location>
        <begin position="103"/>
        <end position="126"/>
    </location>
</feature>
<accession>A0A194XH56</accession>
<keyword evidence="4" id="KW-1185">Reference proteome</keyword>
<keyword evidence="2" id="KW-0472">Membrane</keyword>
<keyword evidence="2" id="KW-1133">Transmembrane helix</keyword>
<name>A0A194XH56_MOLSC</name>
<proteinExistence type="predicted"/>
<dbReference type="AlphaFoldDB" id="A0A194XH56"/>
<dbReference type="EMBL" id="KQ947411">
    <property type="protein sequence ID" value="KUJ19540.1"/>
    <property type="molecule type" value="Genomic_DNA"/>
</dbReference>
<dbReference type="GeneID" id="28822705"/>
<evidence type="ECO:0000256" key="2">
    <source>
        <dbReference type="SAM" id="Phobius"/>
    </source>
</evidence>
<keyword evidence="2" id="KW-0812">Transmembrane</keyword>
<sequence>MAVTVALLYINFSEIYWEEVGTSNQSLRLNALQFAAKLHEILIAASLSMVAISYVQYEVLRGGGLPVGSVLAGFQITNLNSVFNLQLWRKLFPKGFQAHRLRFIAIVLVLVVMCAISGPSSAILILPSTGQWNIPMSLETLMMPYFGQLSESSRYRLFINATEARLWPSEITSESFLPSDCLFINSTTPQHCPAAGLTSLAASIEYLYYDDQNGLDVYDPSPRRTWNFTMPGETNDKIQLNTTHRFLAGAIADANILLSLRNSSEDLASVWIQPPDFGTFTTSIAAAFVMRESTYPMQLACSIYSSWQPEDIYVNSKEDLHYLSPSIDNYVVSLAVPEDNCSPEELSKDLASRHIRLDIDWINKALPNNETINQLIRSIKPIPNESIEPIVDVGTSLSLLITDALARFGVDINLTLAMDSYLHDPNQDAFFFESYSMVLENISEVDLVNSIEVFPIASHYGYSYSAEGVTRRIAVGILLVHIFIALVHTVLVLWHGWSYPDLETIYDIVILAIGSSTSTIGSESSSTVGVAELKKENFTFKVQEVSCSRLELVVKSLVVEASTKEERPDQNGQDNESAIAVIDRNSFYLWQHRRNARKTQILLQELHYDMTSYLREKIMKIMYKKEIVVQSSVHPNGPTALRQKKNHSHRSYSPKGSLSLFFTSSGNSWYSGRSGRGILYHIPPSALFKQKQ</sequence>
<gene>
    <name evidence="3" type="ORF">LY89DRAFT_667481</name>
</gene>
<dbReference type="Proteomes" id="UP000070700">
    <property type="component" value="Unassembled WGS sequence"/>
</dbReference>
<evidence type="ECO:0000256" key="1">
    <source>
        <dbReference type="SAM" id="MobiDB-lite"/>
    </source>
</evidence>
<protein>
    <submittedName>
        <fullName evidence="3">Uncharacterized protein</fullName>
    </submittedName>
</protein>